<dbReference type="GO" id="GO:0003677">
    <property type="term" value="F:DNA binding"/>
    <property type="evidence" value="ECO:0007669"/>
    <property type="project" value="UniProtKB-KW"/>
</dbReference>
<evidence type="ECO:0000313" key="6">
    <source>
        <dbReference type="EMBL" id="SCZ48276.1"/>
    </source>
</evidence>
<dbReference type="SMART" id="SM00420">
    <property type="entry name" value="HTH_DEOR"/>
    <property type="match status" value="1"/>
</dbReference>
<accession>A0A1G5PFJ7</accession>
<feature type="domain" description="HTH deoR-type" evidence="5">
    <location>
        <begin position="49"/>
        <end position="104"/>
    </location>
</feature>
<proteinExistence type="predicted"/>
<dbReference type="Proteomes" id="UP000183046">
    <property type="component" value="Unassembled WGS sequence"/>
</dbReference>
<dbReference type="Gene3D" id="3.40.50.1360">
    <property type="match status" value="1"/>
</dbReference>
<dbReference type="Pfam" id="PF08220">
    <property type="entry name" value="HTH_DeoR"/>
    <property type="match status" value="1"/>
</dbReference>
<dbReference type="InterPro" id="IPR036388">
    <property type="entry name" value="WH-like_DNA-bd_sf"/>
</dbReference>
<reference evidence="7" key="1">
    <citation type="submission" date="2016-10" db="EMBL/GenBank/DDBJ databases">
        <authorList>
            <person name="de Groot N.N."/>
        </authorList>
    </citation>
    <scope>NUCLEOTIDE SEQUENCE [LARGE SCALE GENOMIC DNA]</scope>
    <source>
        <strain evidence="7">DSM 15758</strain>
    </source>
</reference>
<evidence type="ECO:0000256" key="1">
    <source>
        <dbReference type="ARBA" id="ARBA00022491"/>
    </source>
</evidence>
<dbReference type="PROSITE" id="PS51000">
    <property type="entry name" value="HTH_DEOR_2"/>
    <property type="match status" value="1"/>
</dbReference>
<sequence length="298" mass="32913">MASSVPLSPRLFSPPKVAARLHARRAKSAGAARYTERFSLLRTTPAMLNQPRLDEILRLINLQQRVKAADLAQAMQVSEETIRRDLKHLEEAGKLRRIHGGAVLPKPNEEQPLQVRSRIQTRAKTRLAACAAELVQDGMALFLDTGTTTLALAQQLTRFKALRVVTNSLDIGLLLTQHSANQVLMTPGDIRRNDNALIGPHTLAFAAGFHYDIAFMGIGAVDAELGLMDYEEPEAHLRRTLTVNCRRSVILADDAKFGHRTFINTLPLSAVDTLVSNRPPSAEFVRCLESADVELVYP</sequence>
<dbReference type="PRINTS" id="PR00037">
    <property type="entry name" value="HTHLACR"/>
</dbReference>
<dbReference type="AlphaFoldDB" id="A0A1G5PFJ7"/>
<evidence type="ECO:0000256" key="4">
    <source>
        <dbReference type="ARBA" id="ARBA00023163"/>
    </source>
</evidence>
<dbReference type="InterPro" id="IPR001034">
    <property type="entry name" value="DeoR_HTH"/>
</dbReference>
<dbReference type="SMART" id="SM01134">
    <property type="entry name" value="DeoRC"/>
    <property type="match status" value="1"/>
</dbReference>
<dbReference type="InterPro" id="IPR050313">
    <property type="entry name" value="Carb_Metab_HTH_regulators"/>
</dbReference>
<dbReference type="PROSITE" id="PS00894">
    <property type="entry name" value="HTH_DEOR_1"/>
    <property type="match status" value="1"/>
</dbReference>
<comment type="caution">
    <text evidence="6">The sequence shown here is derived from an EMBL/GenBank/DDBJ whole genome shotgun (WGS) entry which is preliminary data.</text>
</comment>
<dbReference type="Gene3D" id="1.10.10.10">
    <property type="entry name" value="Winged helix-like DNA-binding domain superfamily/Winged helix DNA-binding domain"/>
    <property type="match status" value="1"/>
</dbReference>
<dbReference type="PANTHER" id="PTHR30363">
    <property type="entry name" value="HTH-TYPE TRANSCRIPTIONAL REGULATOR SRLR-RELATED"/>
    <property type="match status" value="1"/>
</dbReference>
<dbReference type="Pfam" id="PF00455">
    <property type="entry name" value="DeoRC"/>
    <property type="match status" value="1"/>
</dbReference>
<dbReference type="InterPro" id="IPR037171">
    <property type="entry name" value="NagB/RpiA_transferase-like"/>
</dbReference>
<keyword evidence="4" id="KW-0804">Transcription</keyword>
<dbReference type="SUPFAM" id="SSF46785">
    <property type="entry name" value="Winged helix' DNA-binding domain"/>
    <property type="match status" value="1"/>
</dbReference>
<keyword evidence="1" id="KW-0678">Repressor</keyword>
<dbReference type="InterPro" id="IPR036390">
    <property type="entry name" value="WH_DNA-bd_sf"/>
</dbReference>
<organism evidence="6 7">
    <name type="scientific">Pseudomonas oryzihabitans</name>
    <dbReference type="NCBI Taxonomy" id="47885"/>
    <lineage>
        <taxon>Bacteria</taxon>
        <taxon>Pseudomonadati</taxon>
        <taxon>Pseudomonadota</taxon>
        <taxon>Gammaproteobacteria</taxon>
        <taxon>Pseudomonadales</taxon>
        <taxon>Pseudomonadaceae</taxon>
        <taxon>Pseudomonas</taxon>
    </lineage>
</organism>
<gene>
    <name evidence="6" type="ORF">SAMN05216279_12227</name>
</gene>
<dbReference type="PANTHER" id="PTHR30363:SF4">
    <property type="entry name" value="GLYCEROL-3-PHOSPHATE REGULON REPRESSOR"/>
    <property type="match status" value="1"/>
</dbReference>
<name>A0A1G5PFJ7_9PSED</name>
<evidence type="ECO:0000256" key="2">
    <source>
        <dbReference type="ARBA" id="ARBA00023015"/>
    </source>
</evidence>
<evidence type="ECO:0000259" key="5">
    <source>
        <dbReference type="PROSITE" id="PS51000"/>
    </source>
</evidence>
<protein>
    <submittedName>
        <fullName evidence="6">Transcriptional regulator, DeoR family</fullName>
    </submittedName>
</protein>
<dbReference type="EMBL" id="FMWB01000022">
    <property type="protein sequence ID" value="SCZ48276.1"/>
    <property type="molecule type" value="Genomic_DNA"/>
</dbReference>
<dbReference type="SUPFAM" id="SSF100950">
    <property type="entry name" value="NagB/RpiA/CoA transferase-like"/>
    <property type="match status" value="1"/>
</dbReference>
<evidence type="ECO:0000256" key="3">
    <source>
        <dbReference type="ARBA" id="ARBA00023125"/>
    </source>
</evidence>
<dbReference type="InterPro" id="IPR018356">
    <property type="entry name" value="Tscrpt_reg_HTH_DeoR_CS"/>
</dbReference>
<evidence type="ECO:0000313" key="7">
    <source>
        <dbReference type="Proteomes" id="UP000183046"/>
    </source>
</evidence>
<dbReference type="GO" id="GO:0003700">
    <property type="term" value="F:DNA-binding transcription factor activity"/>
    <property type="evidence" value="ECO:0007669"/>
    <property type="project" value="InterPro"/>
</dbReference>
<keyword evidence="2" id="KW-0805">Transcription regulation</keyword>
<keyword evidence="3" id="KW-0238">DNA-binding</keyword>
<dbReference type="InterPro" id="IPR014036">
    <property type="entry name" value="DeoR-like_C"/>
</dbReference>